<gene>
    <name evidence="2" type="ORF">NS506_03221</name>
</gene>
<dbReference type="Proteomes" id="UP000180166">
    <property type="component" value="Chromosome"/>
</dbReference>
<sequence length="403" mass="42862">MYKKYNTPVTDKADIAALRDIVKRGKRIQAAAEHNGTVATAAESSVNWPIDIVYEGKAVVGVVLPMIPPEFIGEHGKPLSLDFLYVPEAGPPETKDRIGVLIRACEIMIFLESEGLVHGDISMRNIVWNRSSPHAYLIDCDGIRPAAGVFSHGVGTPGWLDPRWVDQCIAAHDRYSDRFGIAVMIYRGLLLNRGAPGLVNGQWQQPSGVPDDLAPELKTLFERAFHDPFETDGRPTASEWRDALKSAFMTADGTAYRKAALAVVDRHASQFLLPVKKAASPAAKKAGASSAKKIVSPRAKKAAPSPAKKTPPAKKATPSVQKQPTPAAASAIGPQATTLQKPGIAVSASSSAGVPASTSSPLRVSPPPPPAQAPAISMPTPNIRSKAKGSAWKTWTFIASLVS</sequence>
<evidence type="ECO:0008006" key="4">
    <source>
        <dbReference type="Google" id="ProtNLM"/>
    </source>
</evidence>
<protein>
    <recommendedName>
        <fullName evidence="4">Non-specific serine/threonine protein kinase</fullName>
    </recommendedName>
</protein>
<organism evidence="2 3">
    <name type="scientific">Nocardia seriolae</name>
    <dbReference type="NCBI Taxonomy" id="37332"/>
    <lineage>
        <taxon>Bacteria</taxon>
        <taxon>Bacillati</taxon>
        <taxon>Actinomycetota</taxon>
        <taxon>Actinomycetes</taxon>
        <taxon>Mycobacteriales</taxon>
        <taxon>Nocardiaceae</taxon>
        <taxon>Nocardia</taxon>
    </lineage>
</organism>
<dbReference type="EMBL" id="CP017839">
    <property type="protein sequence ID" value="APA97274.1"/>
    <property type="molecule type" value="Genomic_DNA"/>
</dbReference>
<reference evidence="2 3" key="1">
    <citation type="submission" date="2016-10" db="EMBL/GenBank/DDBJ databases">
        <title>Genome sequence of Nocardia seriolae strain EM150506, isolated from Anguila japonica.</title>
        <authorList>
            <person name="Han H.-J."/>
        </authorList>
    </citation>
    <scope>NUCLEOTIDE SEQUENCE [LARGE SCALE GENOMIC DNA]</scope>
    <source>
        <strain evidence="2 3">EM150506</strain>
    </source>
</reference>
<proteinExistence type="predicted"/>
<evidence type="ECO:0000256" key="1">
    <source>
        <dbReference type="SAM" id="MobiDB-lite"/>
    </source>
</evidence>
<name>A0ABC8AT03_9NOCA</name>
<feature type="region of interest" description="Disordered" evidence="1">
    <location>
        <begin position="349"/>
        <end position="389"/>
    </location>
</feature>
<dbReference type="SUPFAM" id="SSF56112">
    <property type="entry name" value="Protein kinase-like (PK-like)"/>
    <property type="match status" value="1"/>
</dbReference>
<accession>A0ABC8AT03</accession>
<dbReference type="InterPro" id="IPR011009">
    <property type="entry name" value="Kinase-like_dom_sf"/>
</dbReference>
<feature type="compositionally biased region" description="Low complexity" evidence="1">
    <location>
        <begin position="282"/>
        <end position="319"/>
    </location>
</feature>
<dbReference type="AlphaFoldDB" id="A0ABC8AT03"/>
<evidence type="ECO:0000313" key="3">
    <source>
        <dbReference type="Proteomes" id="UP000180166"/>
    </source>
</evidence>
<feature type="compositionally biased region" description="Low complexity" evidence="1">
    <location>
        <begin position="349"/>
        <end position="363"/>
    </location>
</feature>
<feature type="region of interest" description="Disordered" evidence="1">
    <location>
        <begin position="282"/>
        <end position="333"/>
    </location>
</feature>
<dbReference type="Gene3D" id="1.10.510.10">
    <property type="entry name" value="Transferase(Phosphotransferase) domain 1"/>
    <property type="match status" value="1"/>
</dbReference>
<dbReference type="KEGG" id="nsr:NS506_03221"/>
<evidence type="ECO:0000313" key="2">
    <source>
        <dbReference type="EMBL" id="APA97274.1"/>
    </source>
</evidence>